<dbReference type="InterPro" id="IPR016186">
    <property type="entry name" value="C-type_lectin-like/link_sf"/>
</dbReference>
<reference evidence="1" key="1">
    <citation type="journal article" date="2021" name="Arch. Virol.">
        <title>Characterisation of an Australian fowlpox virus carrying a near-full-length provirus of reticuloendotheliosis virus.</title>
        <authorList>
            <person name="Sarker S."/>
            <person name="Athukorala A."/>
            <person name="Bowden T.R."/>
            <person name="Boyle D.B."/>
        </authorList>
    </citation>
    <scope>NUCLEOTIDE SEQUENCE</scope>
    <source>
        <strain evidence="1">FWPV-S</strain>
    </source>
</reference>
<dbReference type="Proteomes" id="UP000627101">
    <property type="component" value="Segment"/>
</dbReference>
<keyword evidence="1" id="KW-0430">Lectin</keyword>
<dbReference type="SUPFAM" id="SSF56436">
    <property type="entry name" value="C-type lectin-like"/>
    <property type="match status" value="1"/>
</dbReference>
<protein>
    <submittedName>
        <fullName evidence="1">C-type lectin family protein</fullName>
    </submittedName>
</protein>
<dbReference type="EMBL" id="MW142017">
    <property type="protein sequence ID" value="QRM13783.1"/>
    <property type="molecule type" value="Genomic_DNA"/>
</dbReference>
<dbReference type="InterPro" id="IPR016187">
    <property type="entry name" value="CTDL_fold"/>
</dbReference>
<organism evidence="1">
    <name type="scientific">Fowlpox virus</name>
    <name type="common">FPV</name>
    <dbReference type="NCBI Taxonomy" id="10261"/>
    <lineage>
        <taxon>Viruses</taxon>
        <taxon>Varidnaviria</taxon>
        <taxon>Bamfordvirae</taxon>
        <taxon>Nucleocytoviricota</taxon>
        <taxon>Pokkesviricetes</taxon>
        <taxon>Chitovirales</taxon>
        <taxon>Poxviridae</taxon>
        <taxon>Chordopoxvirinae</taxon>
        <taxon>Avipoxvirus</taxon>
        <taxon>Avipoxvirus fowlpox</taxon>
    </lineage>
</organism>
<dbReference type="Gene3D" id="3.10.100.10">
    <property type="entry name" value="Mannose-Binding Protein A, subunit A"/>
    <property type="match status" value="1"/>
</dbReference>
<proteinExistence type="predicted"/>
<accession>A0A891M1C9</accession>
<dbReference type="GO" id="GO:0030246">
    <property type="term" value="F:carbohydrate binding"/>
    <property type="evidence" value="ECO:0007669"/>
    <property type="project" value="UniProtKB-KW"/>
</dbReference>
<name>A0A891M1C9_FOWPV</name>
<sequence>MCKKARKRGLLTIAFTILLFVIILVDIDRDRYLVRCGKDWLEFDNLCYFISENKLSWDDSMMVCDNLGGGNNININTNSGLLNTSKDYWIKIVDELDCTNINMCNFLYSNIVGCDICTIEKSYICIKPINKINLFSYFVEYTK</sequence>
<evidence type="ECO:0000313" key="1">
    <source>
        <dbReference type="EMBL" id="QRM13783.1"/>
    </source>
</evidence>
<organismHost>
    <name type="scientific">Vertebrata</name>
    <name type="common">vertebrates</name>
    <dbReference type="NCBI Taxonomy" id="7742"/>
</organismHost>